<dbReference type="Pfam" id="PF03861">
    <property type="entry name" value="ANTAR"/>
    <property type="match status" value="1"/>
</dbReference>
<accession>A0A919VZ62</accession>
<proteinExistence type="predicted"/>
<dbReference type="SUPFAM" id="SSF55781">
    <property type="entry name" value="GAF domain-like"/>
    <property type="match status" value="1"/>
</dbReference>
<keyword evidence="5" id="KW-1185">Reference proteome</keyword>
<gene>
    <name evidence="4" type="ORF">Ato02nite_015850</name>
</gene>
<dbReference type="GO" id="GO:0003723">
    <property type="term" value="F:RNA binding"/>
    <property type="evidence" value="ECO:0007669"/>
    <property type="project" value="InterPro"/>
</dbReference>
<keyword evidence="2" id="KW-0804">Transcription</keyword>
<feature type="domain" description="ANTAR" evidence="3">
    <location>
        <begin position="132"/>
        <end position="193"/>
    </location>
</feature>
<keyword evidence="1" id="KW-0805">Transcription regulation</keyword>
<dbReference type="RefSeq" id="WP_213005746.1">
    <property type="nucleotide sequence ID" value="NZ_BOQN01000019.1"/>
</dbReference>
<evidence type="ECO:0000259" key="3">
    <source>
        <dbReference type="PROSITE" id="PS50921"/>
    </source>
</evidence>
<dbReference type="Gene3D" id="1.10.10.10">
    <property type="entry name" value="Winged helix-like DNA-binding domain superfamily/Winged helix DNA-binding domain"/>
    <property type="match status" value="1"/>
</dbReference>
<dbReference type="InterPro" id="IPR029016">
    <property type="entry name" value="GAF-like_dom_sf"/>
</dbReference>
<dbReference type="InterPro" id="IPR036388">
    <property type="entry name" value="WH-like_DNA-bd_sf"/>
</dbReference>
<evidence type="ECO:0000256" key="1">
    <source>
        <dbReference type="ARBA" id="ARBA00023015"/>
    </source>
</evidence>
<dbReference type="AlphaFoldDB" id="A0A919VZ62"/>
<dbReference type="PROSITE" id="PS50921">
    <property type="entry name" value="ANTAR"/>
    <property type="match status" value="1"/>
</dbReference>
<dbReference type="Gene3D" id="3.30.450.40">
    <property type="match status" value="1"/>
</dbReference>
<dbReference type="Proteomes" id="UP000677082">
    <property type="component" value="Unassembled WGS sequence"/>
</dbReference>
<reference evidence="4 5" key="1">
    <citation type="submission" date="2021-03" db="EMBL/GenBank/DDBJ databases">
        <title>Whole genome shotgun sequence of Actinoplanes toevensis NBRC 105298.</title>
        <authorList>
            <person name="Komaki H."/>
            <person name="Tamura T."/>
        </authorList>
    </citation>
    <scope>NUCLEOTIDE SEQUENCE [LARGE SCALE GENOMIC DNA]</scope>
    <source>
        <strain evidence="4 5">NBRC 105298</strain>
    </source>
</reference>
<comment type="caution">
    <text evidence="4">The sequence shown here is derived from an EMBL/GenBank/DDBJ whole genome shotgun (WGS) entry which is preliminary data.</text>
</comment>
<dbReference type="InterPro" id="IPR005561">
    <property type="entry name" value="ANTAR"/>
</dbReference>
<name>A0A919VZ62_9ACTN</name>
<protein>
    <recommendedName>
        <fullName evidence="3">ANTAR domain-containing protein</fullName>
    </recommendedName>
</protein>
<evidence type="ECO:0000313" key="5">
    <source>
        <dbReference type="Proteomes" id="UP000677082"/>
    </source>
</evidence>
<organism evidence="4 5">
    <name type="scientific">Paractinoplanes toevensis</name>
    <dbReference type="NCBI Taxonomy" id="571911"/>
    <lineage>
        <taxon>Bacteria</taxon>
        <taxon>Bacillati</taxon>
        <taxon>Actinomycetota</taxon>
        <taxon>Actinomycetes</taxon>
        <taxon>Micromonosporales</taxon>
        <taxon>Micromonosporaceae</taxon>
        <taxon>Paractinoplanes</taxon>
    </lineage>
</organism>
<dbReference type="EMBL" id="BOQN01000019">
    <property type="protein sequence ID" value="GIM89792.1"/>
    <property type="molecule type" value="Genomic_DNA"/>
</dbReference>
<sequence length="203" mass="21435">MSIDDICRQARNAVGLSSGVGLTILNELGNARVVCVDGPFIDFVEQLQVSLGQGPLFEAAWTARPVLVDDLAATTATLRWAAFTVLARRHGAAALFSFPVPLDGFPLAVLDLCRSTPGPLSEPARIEMTRYAAAAALLIGDGAPAAGGDFRLQRATGIVMGQMGANAASASRRLRRHASGQNRPLGDIVEDVLTGDLRFDSHR</sequence>
<evidence type="ECO:0000313" key="4">
    <source>
        <dbReference type="EMBL" id="GIM89792.1"/>
    </source>
</evidence>
<evidence type="ECO:0000256" key="2">
    <source>
        <dbReference type="ARBA" id="ARBA00023163"/>
    </source>
</evidence>